<dbReference type="RefSeq" id="WP_019000118.1">
    <property type="nucleotide sequence ID" value="NZ_JACJJU010000007.1"/>
</dbReference>
<reference evidence="6 7" key="1">
    <citation type="submission" date="2018-08" db="EMBL/GenBank/DDBJ databases">
        <title>A genome reference for cultivated species of the human gut microbiota.</title>
        <authorList>
            <person name="Zou Y."/>
            <person name="Xue W."/>
            <person name="Luo G."/>
        </authorList>
    </citation>
    <scope>NUCLEOTIDE SEQUENCE [LARGE SCALE GENOMIC DNA]</scope>
    <source>
        <strain evidence="6 7">AF29-2</strain>
    </source>
</reference>
<sequence length="216" mass="23447">MKAVIFDMDGVIIDSESIHADMKIRTLTHFGIPCSMEDCVAYVGRSAKAFFTDFAKFATTPVSIQEMVDYKHRIYLEYIQESNSIYPIDGVLDLLYQLHSEGIPVALASSADRKVINAVLTKFGLMDCFEYILSGAELPASKPNPAIYQLTAKALGFAPADCVVIEDATAGIMAAKDAGAYCIAYDNPNSGPQDLSRADKIVSSLSDIVVSDILQN</sequence>
<dbReference type="InterPro" id="IPR006439">
    <property type="entry name" value="HAD-SF_hydro_IA"/>
</dbReference>
<dbReference type="Gene3D" id="1.10.150.240">
    <property type="entry name" value="Putative phosphatase, domain 2"/>
    <property type="match status" value="1"/>
</dbReference>
<comment type="cofactor">
    <cofactor evidence="1">
        <name>Mg(2+)</name>
        <dbReference type="ChEBI" id="CHEBI:18420"/>
    </cofactor>
</comment>
<dbReference type="InterPro" id="IPR036412">
    <property type="entry name" value="HAD-like_sf"/>
</dbReference>
<evidence type="ECO:0000313" key="6">
    <source>
        <dbReference type="EMBL" id="RGQ05493.1"/>
    </source>
</evidence>
<name>A0A411ZRN5_9FIRM</name>
<dbReference type="EMBL" id="QRST01000009">
    <property type="protein sequence ID" value="RGQ05493.1"/>
    <property type="molecule type" value="Genomic_DNA"/>
</dbReference>
<keyword evidence="5" id="KW-0119">Carbohydrate metabolism</keyword>
<dbReference type="AlphaFoldDB" id="A0A411ZRN5"/>
<accession>A0A411ZRN5</accession>
<dbReference type="InterPro" id="IPR041492">
    <property type="entry name" value="HAD_2"/>
</dbReference>
<keyword evidence="4" id="KW-0460">Magnesium</keyword>
<evidence type="ECO:0000313" key="7">
    <source>
        <dbReference type="Proteomes" id="UP000284662"/>
    </source>
</evidence>
<organism evidence="6 7">
    <name type="scientific">Megamonas rupellensis</name>
    <dbReference type="NCBI Taxonomy" id="491921"/>
    <lineage>
        <taxon>Bacteria</taxon>
        <taxon>Bacillati</taxon>
        <taxon>Bacillota</taxon>
        <taxon>Negativicutes</taxon>
        <taxon>Selenomonadales</taxon>
        <taxon>Selenomonadaceae</taxon>
        <taxon>Megamonas</taxon>
    </lineage>
</organism>
<dbReference type="Gene3D" id="3.40.50.1000">
    <property type="entry name" value="HAD superfamily/HAD-like"/>
    <property type="match status" value="1"/>
</dbReference>
<dbReference type="SFLD" id="SFLDS00003">
    <property type="entry name" value="Haloacid_Dehalogenase"/>
    <property type="match status" value="1"/>
</dbReference>
<keyword evidence="3" id="KW-0479">Metal-binding</keyword>
<gene>
    <name evidence="6" type="ORF">DWZ11_06230</name>
</gene>
<evidence type="ECO:0000256" key="2">
    <source>
        <dbReference type="ARBA" id="ARBA00006171"/>
    </source>
</evidence>
<dbReference type="NCBIfam" id="TIGR01509">
    <property type="entry name" value="HAD-SF-IA-v3"/>
    <property type="match status" value="1"/>
</dbReference>
<dbReference type="PANTHER" id="PTHR46193:SF18">
    <property type="entry name" value="HEXITOL PHOSPHATASE B"/>
    <property type="match status" value="1"/>
</dbReference>
<dbReference type="InterPro" id="IPR051600">
    <property type="entry name" value="Beta-PGM-like"/>
</dbReference>
<dbReference type="GO" id="GO:0003824">
    <property type="term" value="F:catalytic activity"/>
    <property type="evidence" value="ECO:0007669"/>
    <property type="project" value="UniProtKB-ARBA"/>
</dbReference>
<dbReference type="SFLD" id="SFLDG01135">
    <property type="entry name" value="C1.5.6:_HAD__Beta-PGM__Phospha"/>
    <property type="match status" value="1"/>
</dbReference>
<proteinExistence type="inferred from homology"/>
<evidence type="ECO:0000256" key="5">
    <source>
        <dbReference type="ARBA" id="ARBA00023277"/>
    </source>
</evidence>
<comment type="caution">
    <text evidence="6">The sequence shown here is derived from an EMBL/GenBank/DDBJ whole genome shotgun (WGS) entry which is preliminary data.</text>
</comment>
<dbReference type="NCBIfam" id="TIGR01549">
    <property type="entry name" value="HAD-SF-IA-v1"/>
    <property type="match status" value="1"/>
</dbReference>
<evidence type="ECO:0000256" key="4">
    <source>
        <dbReference type="ARBA" id="ARBA00022842"/>
    </source>
</evidence>
<evidence type="ECO:0000256" key="3">
    <source>
        <dbReference type="ARBA" id="ARBA00022723"/>
    </source>
</evidence>
<dbReference type="InterPro" id="IPR023214">
    <property type="entry name" value="HAD_sf"/>
</dbReference>
<dbReference type="Pfam" id="PF13419">
    <property type="entry name" value="HAD_2"/>
    <property type="match status" value="1"/>
</dbReference>
<dbReference type="GO" id="GO:0046872">
    <property type="term" value="F:metal ion binding"/>
    <property type="evidence" value="ECO:0007669"/>
    <property type="project" value="UniProtKB-KW"/>
</dbReference>
<dbReference type="PANTHER" id="PTHR46193">
    <property type="entry name" value="6-PHOSPHOGLUCONATE PHOSPHATASE"/>
    <property type="match status" value="1"/>
</dbReference>
<evidence type="ECO:0000256" key="1">
    <source>
        <dbReference type="ARBA" id="ARBA00001946"/>
    </source>
</evidence>
<comment type="similarity">
    <text evidence="2">Belongs to the HAD-like hydrolase superfamily. CbbY/CbbZ/Gph/YieH family.</text>
</comment>
<dbReference type="Proteomes" id="UP000284662">
    <property type="component" value="Unassembled WGS sequence"/>
</dbReference>
<dbReference type="SUPFAM" id="SSF56784">
    <property type="entry name" value="HAD-like"/>
    <property type="match status" value="1"/>
</dbReference>
<dbReference type="SFLD" id="SFLDG01129">
    <property type="entry name" value="C1.5:_HAD__Beta-PGM__Phosphata"/>
    <property type="match status" value="1"/>
</dbReference>
<dbReference type="InterPro" id="IPR023198">
    <property type="entry name" value="PGP-like_dom2"/>
</dbReference>
<protein>
    <submittedName>
        <fullName evidence="6">HAD family phosphatase</fullName>
    </submittedName>
</protein>